<name>A0A409XVS8_PSICY</name>
<accession>A0A409XVS8</accession>
<dbReference type="InParanoid" id="A0A409XVS8"/>
<gene>
    <name evidence="1" type="ORF">CVT25_007485</name>
</gene>
<dbReference type="Proteomes" id="UP000283269">
    <property type="component" value="Unassembled WGS sequence"/>
</dbReference>
<evidence type="ECO:0000313" key="2">
    <source>
        <dbReference type="Proteomes" id="UP000283269"/>
    </source>
</evidence>
<keyword evidence="2" id="KW-1185">Reference proteome</keyword>
<evidence type="ECO:0000313" key="1">
    <source>
        <dbReference type="EMBL" id="PPQ94849.1"/>
    </source>
</evidence>
<dbReference type="EMBL" id="NHYD01000229">
    <property type="protein sequence ID" value="PPQ94849.1"/>
    <property type="molecule type" value="Genomic_DNA"/>
</dbReference>
<sequence length="60" mass="6925">MAVTVVFDVEITEPLDRRRACPKLGHWKPGRANDRYTRDSYAQTFLAMDTQPLNPKSFGR</sequence>
<reference evidence="1 2" key="1">
    <citation type="journal article" date="2018" name="Evol. Lett.">
        <title>Horizontal gene cluster transfer increased hallucinogenic mushroom diversity.</title>
        <authorList>
            <person name="Reynolds H.T."/>
            <person name="Vijayakumar V."/>
            <person name="Gluck-Thaler E."/>
            <person name="Korotkin H.B."/>
            <person name="Matheny P.B."/>
            <person name="Slot J.C."/>
        </authorList>
    </citation>
    <scope>NUCLEOTIDE SEQUENCE [LARGE SCALE GENOMIC DNA]</scope>
    <source>
        <strain evidence="1 2">2631</strain>
    </source>
</reference>
<comment type="caution">
    <text evidence="1">The sequence shown here is derived from an EMBL/GenBank/DDBJ whole genome shotgun (WGS) entry which is preliminary data.</text>
</comment>
<proteinExistence type="predicted"/>
<protein>
    <submittedName>
        <fullName evidence="1">Uncharacterized protein</fullName>
    </submittedName>
</protein>
<dbReference type="AlphaFoldDB" id="A0A409XVS8"/>
<organism evidence="1 2">
    <name type="scientific">Psilocybe cyanescens</name>
    <dbReference type="NCBI Taxonomy" id="93625"/>
    <lineage>
        <taxon>Eukaryota</taxon>
        <taxon>Fungi</taxon>
        <taxon>Dikarya</taxon>
        <taxon>Basidiomycota</taxon>
        <taxon>Agaricomycotina</taxon>
        <taxon>Agaricomycetes</taxon>
        <taxon>Agaricomycetidae</taxon>
        <taxon>Agaricales</taxon>
        <taxon>Agaricineae</taxon>
        <taxon>Strophariaceae</taxon>
        <taxon>Psilocybe</taxon>
    </lineage>
</organism>